<dbReference type="FunFam" id="3.40.50.1820:FF:000057">
    <property type="entry name" value="Lipase"/>
    <property type="match status" value="1"/>
</dbReference>
<keyword evidence="3 7" id="KW-0378">Hydrolase</keyword>
<dbReference type="PANTHER" id="PTHR11005">
    <property type="entry name" value="LYSOSOMAL ACID LIPASE-RELATED"/>
    <property type="match status" value="1"/>
</dbReference>
<evidence type="ECO:0000256" key="1">
    <source>
        <dbReference type="ARBA" id="ARBA00010701"/>
    </source>
</evidence>
<evidence type="ECO:0000256" key="5">
    <source>
        <dbReference type="ARBA" id="ARBA00023098"/>
    </source>
</evidence>
<evidence type="ECO:0000256" key="2">
    <source>
        <dbReference type="ARBA" id="ARBA00022729"/>
    </source>
</evidence>
<dbReference type="GO" id="GO:0016042">
    <property type="term" value="P:lipid catabolic process"/>
    <property type="evidence" value="ECO:0007669"/>
    <property type="project" value="UniProtKB-KW"/>
</dbReference>
<dbReference type="OrthoDB" id="9974421at2759"/>
<keyword evidence="6" id="KW-0325">Glycoprotein</keyword>
<dbReference type="InterPro" id="IPR006693">
    <property type="entry name" value="AB_hydrolase_lipase"/>
</dbReference>
<gene>
    <name evidence="10" type="ORF">PAPOLLO_LOCUS22234</name>
</gene>
<reference evidence="10" key="1">
    <citation type="submission" date="2021-04" db="EMBL/GenBank/DDBJ databases">
        <authorList>
            <person name="Tunstrom K."/>
        </authorList>
    </citation>
    <scope>NUCLEOTIDE SEQUENCE</scope>
</reference>
<evidence type="ECO:0000313" key="11">
    <source>
        <dbReference type="Proteomes" id="UP000691718"/>
    </source>
</evidence>
<dbReference type="EMBL" id="CAJQZP010001367">
    <property type="protein sequence ID" value="CAG5041729.1"/>
    <property type="molecule type" value="Genomic_DNA"/>
</dbReference>
<dbReference type="PIRSF" id="PIRSF000862">
    <property type="entry name" value="Steryl_ester_lip"/>
    <property type="match status" value="1"/>
</dbReference>
<sequence>MKKIILLILFLQKINRATLLRQKTLLTYSLPENRHLKRLLGYTEDTYLNFTELATKYRYPSEEHTVITEDGYVLKVFRILSKCRTVSERLPIILMHGLFDSSDLWILSGPRTGLAYILANNCYDVWVPNHRGNRYSRKHLTLDPNKDIEYWNFSFDEHGYFDIPAIINYVIEVTNKSKLFYVGHSQGTTDYYVAMSLRPEYNDRIQLSFHLAPVAWLKNIKSPIHKSIAEITTEIKAVLDLLGVGEVFARRQLSHIILEFFCQYAPQLVCGTGLTITTGFLKGTVSSRTLAVAFGHVLAGTSVKSLAHFGQLILSMKFHRYDEGKIGNLKKYGLKKPPEYNISKIVSPVFLICGQNDWLSSLKDVNELSSRLPNLIETYIVPEPYWGHNNYVWGLEAPELIFKKILDYLKRYGK</sequence>
<evidence type="ECO:0000256" key="6">
    <source>
        <dbReference type="ARBA" id="ARBA00023180"/>
    </source>
</evidence>
<dbReference type="AlphaFoldDB" id="A0A8S3XXZ7"/>
<name>A0A8S3XXZ7_PARAO</name>
<dbReference type="GO" id="GO:0016787">
    <property type="term" value="F:hydrolase activity"/>
    <property type="evidence" value="ECO:0007669"/>
    <property type="project" value="UniProtKB-KW"/>
</dbReference>
<feature type="signal peptide" evidence="8">
    <location>
        <begin position="1"/>
        <end position="17"/>
    </location>
</feature>
<evidence type="ECO:0000259" key="9">
    <source>
        <dbReference type="Pfam" id="PF04083"/>
    </source>
</evidence>
<keyword evidence="2 8" id="KW-0732">Signal</keyword>
<comment type="similarity">
    <text evidence="1 7">Belongs to the AB hydrolase superfamily. Lipase family.</text>
</comment>
<feature type="domain" description="Partial AB-hydrolase lipase" evidence="9">
    <location>
        <begin position="51"/>
        <end position="108"/>
    </location>
</feature>
<feature type="chain" id="PRO_5035802106" description="Lipase" evidence="8">
    <location>
        <begin position="18"/>
        <end position="414"/>
    </location>
</feature>
<evidence type="ECO:0000256" key="3">
    <source>
        <dbReference type="ARBA" id="ARBA00022801"/>
    </source>
</evidence>
<dbReference type="InterPro" id="IPR025483">
    <property type="entry name" value="Lipase_euk"/>
</dbReference>
<keyword evidence="11" id="KW-1185">Reference proteome</keyword>
<organism evidence="10 11">
    <name type="scientific">Parnassius apollo</name>
    <name type="common">Apollo butterfly</name>
    <name type="synonym">Papilio apollo</name>
    <dbReference type="NCBI Taxonomy" id="110799"/>
    <lineage>
        <taxon>Eukaryota</taxon>
        <taxon>Metazoa</taxon>
        <taxon>Ecdysozoa</taxon>
        <taxon>Arthropoda</taxon>
        <taxon>Hexapoda</taxon>
        <taxon>Insecta</taxon>
        <taxon>Pterygota</taxon>
        <taxon>Neoptera</taxon>
        <taxon>Endopterygota</taxon>
        <taxon>Lepidoptera</taxon>
        <taxon>Glossata</taxon>
        <taxon>Ditrysia</taxon>
        <taxon>Papilionoidea</taxon>
        <taxon>Papilionidae</taxon>
        <taxon>Parnassiinae</taxon>
        <taxon>Parnassini</taxon>
        <taxon>Parnassius</taxon>
        <taxon>Parnassius</taxon>
    </lineage>
</organism>
<evidence type="ECO:0000256" key="7">
    <source>
        <dbReference type="PIRNR" id="PIRNR000862"/>
    </source>
</evidence>
<comment type="caution">
    <text evidence="10">The sequence shown here is derived from an EMBL/GenBank/DDBJ whole genome shotgun (WGS) entry which is preliminary data.</text>
</comment>
<accession>A0A8S3XXZ7</accession>
<keyword evidence="4 7" id="KW-0442">Lipid degradation</keyword>
<evidence type="ECO:0000256" key="8">
    <source>
        <dbReference type="SAM" id="SignalP"/>
    </source>
</evidence>
<dbReference type="Proteomes" id="UP000691718">
    <property type="component" value="Unassembled WGS sequence"/>
</dbReference>
<dbReference type="Pfam" id="PF04083">
    <property type="entry name" value="Abhydro_lipase"/>
    <property type="match status" value="1"/>
</dbReference>
<protein>
    <recommendedName>
        <fullName evidence="7">Lipase</fullName>
    </recommendedName>
</protein>
<evidence type="ECO:0000256" key="4">
    <source>
        <dbReference type="ARBA" id="ARBA00022963"/>
    </source>
</evidence>
<proteinExistence type="inferred from homology"/>
<keyword evidence="5" id="KW-0443">Lipid metabolism</keyword>
<evidence type="ECO:0000313" key="10">
    <source>
        <dbReference type="EMBL" id="CAG5041729.1"/>
    </source>
</evidence>